<dbReference type="InterPro" id="IPR012754">
    <property type="entry name" value="DNA-dir_RpoC_beta_prime_bact"/>
</dbReference>
<dbReference type="Gene3D" id="2.40.40.20">
    <property type="match status" value="1"/>
</dbReference>
<organism evidence="11 12">
    <name type="scientific">Candidatus Buchananbacteria bacterium CG10_big_fil_rev_8_21_14_0_10_33_19</name>
    <dbReference type="NCBI Taxonomy" id="1974525"/>
    <lineage>
        <taxon>Bacteria</taxon>
        <taxon>Candidatus Buchananiibacteriota</taxon>
    </lineage>
</organism>
<dbReference type="Gene3D" id="2.40.50.100">
    <property type="match status" value="2"/>
</dbReference>
<dbReference type="GO" id="GO:0003899">
    <property type="term" value="F:DNA-directed RNA polymerase activity"/>
    <property type="evidence" value="ECO:0007669"/>
    <property type="project" value="UniProtKB-UniRule"/>
</dbReference>
<dbReference type="Gene3D" id="4.10.860.120">
    <property type="entry name" value="RNA polymerase II, clamp domain"/>
    <property type="match status" value="1"/>
</dbReference>
<feature type="binding site" evidence="7">
    <location>
        <position position="81"/>
    </location>
    <ligand>
        <name>Zn(2+)</name>
        <dbReference type="ChEBI" id="CHEBI:29105"/>
        <label>1</label>
    </ligand>
</feature>
<dbReference type="SMART" id="SM00663">
    <property type="entry name" value="RPOLA_N"/>
    <property type="match status" value="1"/>
</dbReference>
<feature type="binding site" evidence="7">
    <location>
        <position position="940"/>
    </location>
    <ligand>
        <name>Zn(2+)</name>
        <dbReference type="ChEBI" id="CHEBI:29105"/>
        <label>2</label>
    </ligand>
</feature>
<dbReference type="PANTHER" id="PTHR19376">
    <property type="entry name" value="DNA-DIRECTED RNA POLYMERASE"/>
    <property type="match status" value="1"/>
</dbReference>
<dbReference type="EMBL" id="PEZY01000005">
    <property type="protein sequence ID" value="PIS06321.1"/>
    <property type="molecule type" value="Genomic_DNA"/>
</dbReference>
<keyword evidence="7" id="KW-0862">Zinc</keyword>
<dbReference type="CDD" id="cd01609">
    <property type="entry name" value="RNAP_beta'_N"/>
    <property type="match status" value="1"/>
</dbReference>
<dbReference type="Pfam" id="PF04983">
    <property type="entry name" value="RNA_pol_Rpb1_3"/>
    <property type="match status" value="1"/>
</dbReference>
<dbReference type="GO" id="GO:0003677">
    <property type="term" value="F:DNA binding"/>
    <property type="evidence" value="ECO:0007669"/>
    <property type="project" value="UniProtKB-UniRule"/>
</dbReference>
<evidence type="ECO:0000256" key="8">
    <source>
        <dbReference type="RuleBase" id="RU004279"/>
    </source>
</evidence>
<dbReference type="Gene3D" id="1.10.40.90">
    <property type="match status" value="1"/>
</dbReference>
<feature type="binding site" evidence="7">
    <location>
        <position position="937"/>
    </location>
    <ligand>
        <name>Zn(2+)</name>
        <dbReference type="ChEBI" id="CHEBI:29105"/>
        <label>2</label>
    </ligand>
</feature>
<feature type="binding site" evidence="7">
    <location>
        <position position="66"/>
    </location>
    <ligand>
        <name>Zn(2+)</name>
        <dbReference type="ChEBI" id="CHEBI:29105"/>
        <label>1</label>
    </ligand>
</feature>
<comment type="subunit">
    <text evidence="7">The RNAP catalytic core consists of 2 alpha, 1 beta, 1 beta' and 1 omega subunit. When a sigma factor is associated with the core the holoenzyme is formed, which can initiate transcription.</text>
</comment>
<feature type="binding site" evidence="7">
    <location>
        <position position="531"/>
    </location>
    <ligand>
        <name>Mg(2+)</name>
        <dbReference type="ChEBI" id="CHEBI:18420"/>
    </ligand>
</feature>
<dbReference type="GO" id="GO:0000287">
    <property type="term" value="F:magnesium ion binding"/>
    <property type="evidence" value="ECO:0007669"/>
    <property type="project" value="UniProtKB-UniRule"/>
</dbReference>
<feature type="binding site" evidence="7">
    <location>
        <position position="930"/>
    </location>
    <ligand>
        <name>Zn(2+)</name>
        <dbReference type="ChEBI" id="CHEBI:29105"/>
        <label>2</label>
    </ligand>
</feature>
<feature type="domain" description="RNA polymerase N-terminal" evidence="10">
    <location>
        <begin position="299"/>
        <end position="581"/>
    </location>
</feature>
<gene>
    <name evidence="7 11" type="primary">rpoC</name>
    <name evidence="11" type="ORF">COT80_02010</name>
</gene>
<dbReference type="Gene3D" id="1.10.132.30">
    <property type="match status" value="1"/>
</dbReference>
<feature type="binding site" evidence="7">
    <location>
        <position position="68"/>
    </location>
    <ligand>
        <name>Zn(2+)</name>
        <dbReference type="ChEBI" id="CHEBI:29105"/>
        <label>1</label>
    </ligand>
</feature>
<feature type="binding site" evidence="7">
    <location>
        <position position="529"/>
    </location>
    <ligand>
        <name>Mg(2+)</name>
        <dbReference type="ChEBI" id="CHEBI:18420"/>
    </ligand>
</feature>
<dbReference type="InterPro" id="IPR007066">
    <property type="entry name" value="RNA_pol_Rpb1_3"/>
</dbReference>
<dbReference type="InterPro" id="IPR007080">
    <property type="entry name" value="RNA_pol_Rpb1_1"/>
</dbReference>
<dbReference type="Pfam" id="PF04997">
    <property type="entry name" value="RNA_pol_Rpb1_1"/>
    <property type="match status" value="1"/>
</dbReference>
<dbReference type="InterPro" id="IPR042102">
    <property type="entry name" value="RNA_pol_Rpb1_3_sf"/>
</dbReference>
<sequence length="1293" mass="145447">MINTPEQKTSEDFTSIKLRLASPDNIHDWSFGEVTRPETINYRTQKPEKDGLFCEKIFGPVKDWECYCGKYKKIRYKGIVCDKCGVEVTRAVVRRERMGHIDLCVPVSHIWFLRGVPSRIGLALDMSIQNLEKVIYFADFIIITVNEDLKAETLAQLKAEYKQYRKQIEGDFDNRIKQLTEKGGDLAEGQIGKLLTQKEEKMTELEDTLNVAESELKELKPLKIISEHTFHDLSLKYGHIFEAGIGAEAIRSLLANMDINKMITGLDKDLEKATGAKRDKLIRRIKFFNHLVKNSIRPEWMVLSTVPIIPPDLRPMVPLDGGRFATSDLNDLYRRVINRNNRLKQLQELNAPEIITRNEKRMLQEAVDALIDNNARHGKTVVASTGQKRMLKSIADMLKGKQGRFRQNLLGKRIDYSGRSVIVVGPELKLDQCGIPKIMALELFKPFIISKLIKRGIVHNVRSANRYIEAGHEEIWDLLEEVVTGAYVLLNRAPTLHRLGIQAFKPVLTEGKAIRIHPLVCSAFNADFDGDQMAVHVPLTEGARKEAAELMLSSKNLLKPSDGRPIVTPNQDIVLGCYYLTTMKENDKPKVYSSFNEALLAEEKGLITLHDQIKVMMPKKGLKIKKMELQDATIGRILFNDILPQEMEFINERITKKYLSKLLGQVLYQFGPEETVKVLDLLKEHGFKYLTHSAQSIGMDDLKDIPDREKFIEEGNVKLDEIEQQYQMGLLTEDERHDKIVELWLKVNNNILSKVQDILPEGNSVRAMIDSGARGTWGQLNQMIGMKGPVVNPSYEVIELPVKSNFKKGFDVLEFFISTHGARKGLTDTALRTSSAGYLTRRLVDVAQDVIVSEEDCNDKDGLELTQTESETMGENLVDRLVGRYPAEDIINPKNNKVLVKAGDLIDEEIAEDLRKVDLQSVKIRAVLSCKTIKGICQKCYGYDLSYNKLVKQGTAVGIIAAQSVGEPGTQLTMRTFHTGGVASEGDITQGLPRVEEIFETRSPKAKAIIADVSGSVRITQGQREIKNSEGKVLVTSSRERVLQLSYDNEIIKKISLPKTKTDLKIEVADGAQIVKGQVLFTNGEDQEISIVDGTVKIEKNSITISGKELGVQEYIIPGHVSLLVQDGDVVEPGDQLTEGSLDLHEVFRLKGQEFTQRYIMREIQHIYSSQGQKLNDKHAEVIVRQMFSKVYVRDAGDSDLLPGEVVEYIDVAYENQRLKKEGKQEVEFDRLLLGITKVSLSTRSWLAAASFQETAKVLINAAITGKTDDLSGLKENIIIGRLIPAGTGFIKK</sequence>
<feature type="binding site" evidence="7">
    <location>
        <position position="857"/>
    </location>
    <ligand>
        <name>Zn(2+)</name>
        <dbReference type="ChEBI" id="CHEBI:29105"/>
        <label>2</label>
    </ligand>
</feature>
<comment type="similarity">
    <text evidence="7 8">Belongs to the RNA polymerase beta' chain family.</text>
</comment>
<comment type="function">
    <text evidence="7 8">DNA-dependent RNA polymerase catalyzes the transcription of DNA into RNA using the four ribonucleoside triphosphates as substrates.</text>
</comment>
<reference evidence="12" key="1">
    <citation type="submission" date="2017-09" db="EMBL/GenBank/DDBJ databases">
        <title>Depth-based differentiation of microbial function through sediment-hosted aquifers and enrichment of novel symbionts in the deep terrestrial subsurface.</title>
        <authorList>
            <person name="Probst A.J."/>
            <person name="Ladd B."/>
            <person name="Jarett J.K."/>
            <person name="Geller-Mcgrath D.E."/>
            <person name="Sieber C.M.K."/>
            <person name="Emerson J.B."/>
            <person name="Anantharaman K."/>
            <person name="Thomas B.C."/>
            <person name="Malmstrom R."/>
            <person name="Stieglmeier M."/>
            <person name="Klingl A."/>
            <person name="Woyke T."/>
            <person name="Ryan C.M."/>
            <person name="Banfield J.F."/>
        </authorList>
    </citation>
    <scope>NUCLEOTIDE SEQUENCE [LARGE SCALE GENOMIC DNA]</scope>
</reference>
<name>A0A2H0W6U8_9BACT</name>
<dbReference type="Gene3D" id="1.10.274.100">
    <property type="entry name" value="RNA polymerase Rpb1, domain 3"/>
    <property type="match status" value="1"/>
</dbReference>
<feature type="coiled-coil region" evidence="9">
    <location>
        <begin position="147"/>
        <end position="215"/>
    </location>
</feature>
<protein>
    <recommendedName>
        <fullName evidence="7">DNA-directed RNA polymerase subunit beta'</fullName>
        <shortName evidence="7">RNAP subunit beta'</shortName>
        <ecNumber evidence="7">2.7.7.6</ecNumber>
    </recommendedName>
    <alternativeName>
        <fullName evidence="7">RNA polymerase subunit beta'</fullName>
    </alternativeName>
    <alternativeName>
        <fullName evidence="7">Transcriptase subunit beta'</fullName>
    </alternativeName>
</protein>
<evidence type="ECO:0000256" key="5">
    <source>
        <dbReference type="ARBA" id="ARBA00023163"/>
    </source>
</evidence>
<evidence type="ECO:0000256" key="9">
    <source>
        <dbReference type="SAM" id="Coils"/>
    </source>
</evidence>
<comment type="catalytic activity">
    <reaction evidence="6 7 8">
        <text>RNA(n) + a ribonucleoside 5'-triphosphate = RNA(n+1) + diphosphate</text>
        <dbReference type="Rhea" id="RHEA:21248"/>
        <dbReference type="Rhea" id="RHEA-COMP:14527"/>
        <dbReference type="Rhea" id="RHEA-COMP:17342"/>
        <dbReference type="ChEBI" id="CHEBI:33019"/>
        <dbReference type="ChEBI" id="CHEBI:61557"/>
        <dbReference type="ChEBI" id="CHEBI:140395"/>
        <dbReference type="EC" id="2.7.7.6"/>
    </reaction>
</comment>
<dbReference type="Pfam" id="PF00623">
    <property type="entry name" value="RNA_pol_Rpb1_2"/>
    <property type="match status" value="1"/>
</dbReference>
<dbReference type="HAMAP" id="MF_01322">
    <property type="entry name" value="RNApol_bact_RpoC"/>
    <property type="match status" value="1"/>
</dbReference>
<dbReference type="InterPro" id="IPR044893">
    <property type="entry name" value="RNA_pol_Rpb1_clamp_domain"/>
</dbReference>
<dbReference type="InterPro" id="IPR038120">
    <property type="entry name" value="Rpb1_funnel_sf"/>
</dbReference>
<dbReference type="EC" id="2.7.7.6" evidence="7"/>
<dbReference type="PANTHER" id="PTHR19376:SF54">
    <property type="entry name" value="DNA-DIRECTED RNA POLYMERASE SUBUNIT BETA"/>
    <property type="match status" value="1"/>
</dbReference>
<dbReference type="InterPro" id="IPR000722">
    <property type="entry name" value="RNA_pol_asu"/>
</dbReference>
<dbReference type="InterPro" id="IPR007081">
    <property type="entry name" value="RNA_pol_Rpb1_5"/>
</dbReference>
<dbReference type="InterPro" id="IPR006592">
    <property type="entry name" value="RNA_pol_N"/>
</dbReference>
<evidence type="ECO:0000259" key="10">
    <source>
        <dbReference type="SMART" id="SM00663"/>
    </source>
</evidence>
<evidence type="ECO:0000256" key="4">
    <source>
        <dbReference type="ARBA" id="ARBA00022723"/>
    </source>
</evidence>
<comment type="cofactor">
    <cofactor evidence="7">
        <name>Mg(2+)</name>
        <dbReference type="ChEBI" id="CHEBI:18420"/>
    </cofactor>
    <text evidence="7">Binds 1 Mg(2+) ion per subunit.</text>
</comment>
<evidence type="ECO:0000256" key="7">
    <source>
        <dbReference type="HAMAP-Rule" id="MF_01322"/>
    </source>
</evidence>
<dbReference type="InterPro" id="IPR045867">
    <property type="entry name" value="DNA-dir_RpoC_beta_prime"/>
</dbReference>
<keyword evidence="7" id="KW-0460">Magnesium</keyword>
<evidence type="ECO:0000256" key="3">
    <source>
        <dbReference type="ARBA" id="ARBA00022695"/>
    </source>
</evidence>
<feature type="binding site" evidence="7">
    <location>
        <position position="527"/>
    </location>
    <ligand>
        <name>Mg(2+)</name>
        <dbReference type="ChEBI" id="CHEBI:18420"/>
    </ligand>
</feature>
<dbReference type="NCBIfam" id="TIGR02386">
    <property type="entry name" value="rpoC_TIGR"/>
    <property type="match status" value="1"/>
</dbReference>
<dbReference type="Pfam" id="PF04998">
    <property type="entry name" value="RNA_pol_Rpb1_5"/>
    <property type="match status" value="1"/>
</dbReference>
<keyword evidence="5 7" id="KW-0804">Transcription</keyword>
<keyword evidence="2 7" id="KW-0808">Transferase</keyword>
<dbReference type="GO" id="GO:0006351">
    <property type="term" value="P:DNA-templated transcription"/>
    <property type="evidence" value="ECO:0007669"/>
    <property type="project" value="UniProtKB-UniRule"/>
</dbReference>
<evidence type="ECO:0000256" key="2">
    <source>
        <dbReference type="ARBA" id="ARBA00022679"/>
    </source>
</evidence>
<keyword evidence="9" id="KW-0175">Coiled coil</keyword>
<evidence type="ECO:0000313" key="11">
    <source>
        <dbReference type="EMBL" id="PIS06321.1"/>
    </source>
</evidence>
<feature type="binding site" evidence="7">
    <location>
        <position position="84"/>
    </location>
    <ligand>
        <name>Zn(2+)</name>
        <dbReference type="ChEBI" id="CHEBI:29105"/>
        <label>1</label>
    </ligand>
</feature>
<dbReference type="InterPro" id="IPR007083">
    <property type="entry name" value="RNA_pol_Rpb1_4"/>
</dbReference>
<dbReference type="GO" id="GO:0008270">
    <property type="term" value="F:zinc ion binding"/>
    <property type="evidence" value="ECO:0007669"/>
    <property type="project" value="UniProtKB-UniRule"/>
</dbReference>
<evidence type="ECO:0000313" key="12">
    <source>
        <dbReference type="Proteomes" id="UP000229056"/>
    </source>
</evidence>
<keyword evidence="4 7" id="KW-0479">Metal-binding</keyword>
<dbReference type="GO" id="GO:0000428">
    <property type="term" value="C:DNA-directed RNA polymerase complex"/>
    <property type="evidence" value="ECO:0007669"/>
    <property type="project" value="UniProtKB-KW"/>
</dbReference>
<dbReference type="Gene3D" id="1.10.1790.20">
    <property type="match status" value="2"/>
</dbReference>
<dbReference type="CDD" id="cd02655">
    <property type="entry name" value="RNAP_beta'_C"/>
    <property type="match status" value="1"/>
</dbReference>
<keyword evidence="3 7" id="KW-0548">Nucleotidyltransferase</keyword>
<accession>A0A2H0W6U8</accession>
<proteinExistence type="inferred from homology"/>
<dbReference type="SUPFAM" id="SSF64484">
    <property type="entry name" value="beta and beta-prime subunits of DNA dependent RNA-polymerase"/>
    <property type="match status" value="1"/>
</dbReference>
<comment type="cofactor">
    <cofactor evidence="7">
        <name>Zn(2+)</name>
        <dbReference type="ChEBI" id="CHEBI:29105"/>
    </cofactor>
    <text evidence="7">Binds 2 Zn(2+) ions per subunit.</text>
</comment>
<evidence type="ECO:0000256" key="1">
    <source>
        <dbReference type="ARBA" id="ARBA00022478"/>
    </source>
</evidence>
<dbReference type="Gene3D" id="1.10.150.390">
    <property type="match status" value="1"/>
</dbReference>
<keyword evidence="1 7" id="KW-0240">DNA-directed RNA polymerase</keyword>
<evidence type="ECO:0000256" key="6">
    <source>
        <dbReference type="ARBA" id="ARBA00048552"/>
    </source>
</evidence>
<dbReference type="Proteomes" id="UP000229056">
    <property type="component" value="Unassembled WGS sequence"/>
</dbReference>
<comment type="caution">
    <text evidence="11">The sequence shown here is derived from an EMBL/GenBank/DDBJ whole genome shotgun (WGS) entry which is preliminary data.</text>
</comment>
<dbReference type="Pfam" id="PF05000">
    <property type="entry name" value="RNA_pol_Rpb1_4"/>
    <property type="match status" value="1"/>
</dbReference>